<evidence type="ECO:0000256" key="7">
    <source>
        <dbReference type="SAM" id="Phobius"/>
    </source>
</evidence>
<dbReference type="Proteomes" id="UP000001556">
    <property type="component" value="Chromosome"/>
</dbReference>
<feature type="transmembrane region" description="Helical" evidence="7">
    <location>
        <begin position="169"/>
        <end position="196"/>
    </location>
</feature>
<dbReference type="HOGENOM" id="CLU_028808_3_1_9"/>
<dbReference type="GO" id="GO:0010043">
    <property type="term" value="P:response to zinc ion"/>
    <property type="evidence" value="ECO:0007669"/>
    <property type="project" value="TreeGrafter"/>
</dbReference>
<dbReference type="PANTHER" id="PTHR30477">
    <property type="entry name" value="ABC-TRANSPORTER METAL-BINDING PROTEIN"/>
    <property type="match status" value="1"/>
</dbReference>
<feature type="transmembrane region" description="Helical" evidence="7">
    <location>
        <begin position="133"/>
        <end position="149"/>
    </location>
</feature>
<reference evidence="8 9" key="1">
    <citation type="submission" date="2007-03" db="EMBL/GenBank/DDBJ databases">
        <title>Complete sequence of Desulfotomaculum reducens MI-1.</title>
        <authorList>
            <consortium name="US DOE Joint Genome Institute"/>
            <person name="Copeland A."/>
            <person name="Lucas S."/>
            <person name="Lapidus A."/>
            <person name="Barry K."/>
            <person name="Detter J.C."/>
            <person name="Glavina del Rio T."/>
            <person name="Hammon N."/>
            <person name="Israni S."/>
            <person name="Dalin E."/>
            <person name="Tice H."/>
            <person name="Pitluck S."/>
            <person name="Sims D."/>
            <person name="Brettin T."/>
            <person name="Bruce D."/>
            <person name="Han C."/>
            <person name="Tapia R."/>
            <person name="Schmutz J."/>
            <person name="Larimer F."/>
            <person name="Land M."/>
            <person name="Hauser L."/>
            <person name="Kyrpides N."/>
            <person name="Kim E."/>
            <person name="Tebo B.M."/>
            <person name="Richardson P."/>
        </authorList>
    </citation>
    <scope>NUCLEOTIDE SEQUENCE [LARGE SCALE GENOMIC DNA]</scope>
    <source>
        <strain evidence="8 9">MI-1</strain>
    </source>
</reference>
<dbReference type="RefSeq" id="WP_011878950.1">
    <property type="nucleotide sequence ID" value="NC_009253.1"/>
</dbReference>
<evidence type="ECO:0000256" key="1">
    <source>
        <dbReference type="ARBA" id="ARBA00004141"/>
    </source>
</evidence>
<keyword evidence="5 7" id="KW-0472">Membrane</keyword>
<dbReference type="STRING" id="349161.Dred_2647"/>
<feature type="transmembrane region" description="Helical" evidence="7">
    <location>
        <begin position="217"/>
        <end position="239"/>
    </location>
</feature>
<dbReference type="InterPro" id="IPR037294">
    <property type="entry name" value="ABC_BtuC-like"/>
</dbReference>
<evidence type="ECO:0000256" key="2">
    <source>
        <dbReference type="ARBA" id="ARBA00008034"/>
    </source>
</evidence>
<dbReference type="GO" id="GO:0043190">
    <property type="term" value="C:ATP-binding cassette (ABC) transporter complex"/>
    <property type="evidence" value="ECO:0007669"/>
    <property type="project" value="InterPro"/>
</dbReference>
<dbReference type="OrthoDB" id="9798540at2"/>
<dbReference type="InterPro" id="IPR001626">
    <property type="entry name" value="ABC_TroCD"/>
</dbReference>
<evidence type="ECO:0000256" key="4">
    <source>
        <dbReference type="ARBA" id="ARBA00022989"/>
    </source>
</evidence>
<accession>A4J7V0</accession>
<keyword evidence="3 6" id="KW-0812">Transmembrane</keyword>
<dbReference type="PANTHER" id="PTHR30477:SF0">
    <property type="entry name" value="METAL TRANSPORT SYSTEM MEMBRANE PROTEIN TM_0125-RELATED"/>
    <property type="match status" value="1"/>
</dbReference>
<name>A4J7V0_DESRM</name>
<feature type="transmembrane region" description="Helical" evidence="7">
    <location>
        <begin position="12"/>
        <end position="30"/>
    </location>
</feature>
<comment type="subcellular location">
    <subcellularLocation>
        <location evidence="6">Cell membrane</location>
        <topology evidence="6">Multi-pass membrane protein</topology>
    </subcellularLocation>
    <subcellularLocation>
        <location evidence="1">Membrane</location>
        <topology evidence="1">Multi-pass membrane protein</topology>
    </subcellularLocation>
</comment>
<evidence type="ECO:0000313" key="8">
    <source>
        <dbReference type="EMBL" id="ABO51153.1"/>
    </source>
</evidence>
<dbReference type="SUPFAM" id="SSF81345">
    <property type="entry name" value="ABC transporter involved in vitamin B12 uptake, BtuC"/>
    <property type="match status" value="1"/>
</dbReference>
<sequence>MEIFQYEFMQRALIAGFLVGLICPAVGLFITVRRMSMISDALAHVCLSGVAAGIITGIHPVLSASLFAAGGGLLIERLRKAYHTYSEISIAIILSAGVALGAILLDLGKGYSANFISYLFGSIVAISTDDLKIISLMGFSILLLIHLLNKEMFAISFDEDHARVSGIPVDAISICFTIITALTIAMSIRVVGILLVSSLMVLPVATSMRLASSFRSAMLLAILFAESAILVGLFASFYINLAPGGSIVMTSVILLVATLVYQHLIHKIAVHKAAVS</sequence>
<evidence type="ECO:0000256" key="6">
    <source>
        <dbReference type="RuleBase" id="RU003943"/>
    </source>
</evidence>
<feature type="transmembrane region" description="Helical" evidence="7">
    <location>
        <begin position="42"/>
        <end position="75"/>
    </location>
</feature>
<evidence type="ECO:0000256" key="5">
    <source>
        <dbReference type="ARBA" id="ARBA00023136"/>
    </source>
</evidence>
<evidence type="ECO:0000256" key="3">
    <source>
        <dbReference type="ARBA" id="ARBA00022692"/>
    </source>
</evidence>
<keyword evidence="4 7" id="KW-1133">Transmembrane helix</keyword>
<dbReference type="eggNOG" id="COG1108">
    <property type="taxonomic scope" value="Bacteria"/>
</dbReference>
<dbReference type="Gene3D" id="1.10.3470.10">
    <property type="entry name" value="ABC transporter involved in vitamin B12 uptake, BtuC"/>
    <property type="match status" value="1"/>
</dbReference>
<dbReference type="AlphaFoldDB" id="A4J7V0"/>
<protein>
    <submittedName>
        <fullName evidence="8">ABC-3 protein</fullName>
    </submittedName>
</protein>
<proteinExistence type="inferred from homology"/>
<dbReference type="GO" id="GO:0055085">
    <property type="term" value="P:transmembrane transport"/>
    <property type="evidence" value="ECO:0007669"/>
    <property type="project" value="InterPro"/>
</dbReference>
<dbReference type="KEGG" id="drm:Dred_2647"/>
<comment type="similarity">
    <text evidence="2 6">Belongs to the ABC-3 integral membrane protein family.</text>
</comment>
<organism evidence="8 9">
    <name type="scientific">Desulforamulus reducens (strain ATCC BAA-1160 / DSM 100696 / MI-1)</name>
    <name type="common">Desulfotomaculum reducens</name>
    <dbReference type="NCBI Taxonomy" id="349161"/>
    <lineage>
        <taxon>Bacteria</taxon>
        <taxon>Bacillati</taxon>
        <taxon>Bacillota</taxon>
        <taxon>Clostridia</taxon>
        <taxon>Eubacteriales</taxon>
        <taxon>Peptococcaceae</taxon>
        <taxon>Desulforamulus</taxon>
    </lineage>
</organism>
<keyword evidence="6" id="KW-0813">Transport</keyword>
<feature type="transmembrane region" description="Helical" evidence="7">
    <location>
        <begin position="245"/>
        <end position="264"/>
    </location>
</feature>
<evidence type="ECO:0000313" key="9">
    <source>
        <dbReference type="Proteomes" id="UP000001556"/>
    </source>
</evidence>
<keyword evidence="9" id="KW-1185">Reference proteome</keyword>
<dbReference type="EMBL" id="CP000612">
    <property type="protein sequence ID" value="ABO51153.1"/>
    <property type="molecule type" value="Genomic_DNA"/>
</dbReference>
<gene>
    <name evidence="8" type="ordered locus">Dred_2647</name>
</gene>
<feature type="transmembrane region" description="Helical" evidence="7">
    <location>
        <begin position="87"/>
        <end position="105"/>
    </location>
</feature>
<dbReference type="Pfam" id="PF00950">
    <property type="entry name" value="ABC-3"/>
    <property type="match status" value="1"/>
</dbReference>